<name>A0ABT9ZQL8_9BACI</name>
<proteinExistence type="predicted"/>
<gene>
    <name evidence="2" type="ORF">J2S19_004872</name>
</gene>
<accession>A0ABT9ZQL8</accession>
<organism evidence="2 3">
    <name type="scientific">Metabacillus malikii</name>
    <dbReference type="NCBI Taxonomy" id="1504265"/>
    <lineage>
        <taxon>Bacteria</taxon>
        <taxon>Bacillati</taxon>
        <taxon>Bacillota</taxon>
        <taxon>Bacilli</taxon>
        <taxon>Bacillales</taxon>
        <taxon>Bacillaceae</taxon>
        <taxon>Metabacillus</taxon>
    </lineage>
</organism>
<dbReference type="PROSITE" id="PS50965">
    <property type="entry name" value="NERD"/>
    <property type="match status" value="1"/>
</dbReference>
<dbReference type="Pfam" id="PF08378">
    <property type="entry name" value="NERD"/>
    <property type="match status" value="1"/>
</dbReference>
<feature type="domain" description="NERD" evidence="1">
    <location>
        <begin position="37"/>
        <end position="148"/>
    </location>
</feature>
<keyword evidence="3" id="KW-1185">Reference proteome</keyword>
<evidence type="ECO:0000313" key="2">
    <source>
        <dbReference type="EMBL" id="MDQ0233525.1"/>
    </source>
</evidence>
<evidence type="ECO:0000313" key="3">
    <source>
        <dbReference type="Proteomes" id="UP001234495"/>
    </source>
</evidence>
<dbReference type="Proteomes" id="UP001234495">
    <property type="component" value="Unassembled WGS sequence"/>
</dbReference>
<protein>
    <recommendedName>
        <fullName evidence="1">NERD domain-containing protein</fullName>
    </recommendedName>
</protein>
<comment type="caution">
    <text evidence="2">The sequence shown here is derived from an EMBL/GenBank/DDBJ whole genome shotgun (WGS) entry which is preliminary data.</text>
</comment>
<sequence length="289" mass="34135">MKMKSRILSNELKIMRSLNNRMNLTEKDKKYYLNLEKGYEGEIAFDQLTKKLQCDVYILNDLCLEYHNSVCQLDTLLILPKTIIIFELKNYAGDYHYEDEEFRMLKSNIEITNPVNQLKRSKTLLRSLLKENGIYFPVEGYVTFVNPEFTLYQAPIDASIILPTQLNRFINRINNTPSKLNHQHKQIYDLLMEMHLPESPYNRLPSYQFDQLEKGILCVSCYSIQTIIKLRGIFCEKCGYVETIDHGIMRSVAEFNLLFPDMKITTNHIHNWCNIVNSKKRLEEFYSKT</sequence>
<evidence type="ECO:0000259" key="1">
    <source>
        <dbReference type="PROSITE" id="PS50965"/>
    </source>
</evidence>
<dbReference type="RefSeq" id="WP_307346994.1">
    <property type="nucleotide sequence ID" value="NZ_JAUSUD010000044.1"/>
</dbReference>
<dbReference type="EMBL" id="JAUSUD010000044">
    <property type="protein sequence ID" value="MDQ0233525.1"/>
    <property type="molecule type" value="Genomic_DNA"/>
</dbReference>
<reference evidence="2 3" key="1">
    <citation type="submission" date="2023-07" db="EMBL/GenBank/DDBJ databases">
        <title>Genomic Encyclopedia of Type Strains, Phase IV (KMG-IV): sequencing the most valuable type-strain genomes for metagenomic binning, comparative biology and taxonomic classification.</title>
        <authorList>
            <person name="Goeker M."/>
        </authorList>
    </citation>
    <scope>NUCLEOTIDE SEQUENCE [LARGE SCALE GENOMIC DNA]</scope>
    <source>
        <strain evidence="2 3">DSM 29005</strain>
    </source>
</reference>
<dbReference type="InterPro" id="IPR011528">
    <property type="entry name" value="NERD"/>
</dbReference>